<comment type="similarity">
    <text evidence="3">Belongs to the helicase family. RAD3/XPD subfamily.</text>
</comment>
<dbReference type="InterPro" id="IPR010643">
    <property type="entry name" value="HBB"/>
</dbReference>
<keyword evidence="15" id="KW-0413">Isomerase</keyword>
<evidence type="ECO:0000256" key="3">
    <source>
        <dbReference type="ARBA" id="ARBA00009146"/>
    </source>
</evidence>
<keyword evidence="5" id="KW-0479">Metal-binding</keyword>
<dbReference type="SMART" id="SM00488">
    <property type="entry name" value="DEXDc2"/>
    <property type="match status" value="1"/>
</dbReference>
<dbReference type="GO" id="GO:0006289">
    <property type="term" value="P:nucleotide-excision repair"/>
    <property type="evidence" value="ECO:0007669"/>
    <property type="project" value="InterPro"/>
</dbReference>
<proteinExistence type="inferred from homology"/>
<dbReference type="Gene3D" id="1.10.275.40">
    <property type="match status" value="1"/>
</dbReference>
<dbReference type="FunFam" id="3.40.50.300:FF:000128">
    <property type="entry name" value="Putative DNA repair helicase RAD3"/>
    <property type="match status" value="1"/>
</dbReference>
<name>A0A9C7Q6I8_9RHOD</name>
<evidence type="ECO:0000259" key="19">
    <source>
        <dbReference type="PROSITE" id="PS51193"/>
    </source>
</evidence>
<dbReference type="InterPro" id="IPR027417">
    <property type="entry name" value="P-loop_NTPase"/>
</dbReference>
<dbReference type="PROSITE" id="PS51193">
    <property type="entry name" value="HELICASE_ATP_BIND_2"/>
    <property type="match status" value="1"/>
</dbReference>
<dbReference type="GO" id="GO:0003684">
    <property type="term" value="F:damaged DNA binding"/>
    <property type="evidence" value="ECO:0007669"/>
    <property type="project" value="TreeGrafter"/>
</dbReference>
<dbReference type="CDD" id="cd18788">
    <property type="entry name" value="SF2_C_XPD"/>
    <property type="match status" value="1"/>
</dbReference>
<dbReference type="InterPro" id="IPR002464">
    <property type="entry name" value="DNA/RNA_helicase_DEAH_CS"/>
</dbReference>
<dbReference type="GO" id="GO:0016818">
    <property type="term" value="F:hydrolase activity, acting on acid anhydrides, in phosphorus-containing anhydrides"/>
    <property type="evidence" value="ECO:0007669"/>
    <property type="project" value="InterPro"/>
</dbReference>
<dbReference type="EMBL" id="BQMJ01000075">
    <property type="protein sequence ID" value="GJQ15812.1"/>
    <property type="molecule type" value="Genomic_DNA"/>
</dbReference>
<keyword evidence="7" id="KW-0227">DNA damage</keyword>
<keyword evidence="21" id="KW-1185">Reference proteome</keyword>
<keyword evidence="13" id="KW-0238">DNA-binding</keyword>
<evidence type="ECO:0000256" key="17">
    <source>
        <dbReference type="ARBA" id="ARBA00044969"/>
    </source>
</evidence>
<evidence type="ECO:0000256" key="8">
    <source>
        <dbReference type="ARBA" id="ARBA00022801"/>
    </source>
</evidence>
<evidence type="ECO:0000256" key="7">
    <source>
        <dbReference type="ARBA" id="ARBA00022763"/>
    </source>
</evidence>
<dbReference type="InterPro" id="IPR006554">
    <property type="entry name" value="Helicase-like_DEXD_c2"/>
</dbReference>
<keyword evidence="14" id="KW-0234">DNA repair</keyword>
<evidence type="ECO:0000256" key="14">
    <source>
        <dbReference type="ARBA" id="ARBA00023204"/>
    </source>
</evidence>
<dbReference type="GO" id="GO:0051539">
    <property type="term" value="F:4 iron, 4 sulfur cluster binding"/>
    <property type="evidence" value="ECO:0007669"/>
    <property type="project" value="UniProtKB-KW"/>
</dbReference>
<keyword evidence="4" id="KW-0004">4Fe-4S</keyword>
<keyword evidence="9" id="KW-0347">Helicase</keyword>
<dbReference type="Pfam" id="PF06777">
    <property type="entry name" value="HBB"/>
    <property type="match status" value="1"/>
</dbReference>
<comment type="caution">
    <text evidence="20">The sequence shown here is derived from an EMBL/GenBank/DDBJ whole genome shotgun (WGS) entry which is preliminary data.</text>
</comment>
<dbReference type="FunFam" id="1.10.30.20:FF:000001">
    <property type="entry name" value="DNA repair helicase rad15"/>
    <property type="match status" value="1"/>
</dbReference>
<dbReference type="PANTHER" id="PTHR11472">
    <property type="entry name" value="DNA REPAIR DEAD HELICASE RAD3/XP-D SUBFAMILY MEMBER"/>
    <property type="match status" value="1"/>
</dbReference>
<evidence type="ECO:0000256" key="10">
    <source>
        <dbReference type="ARBA" id="ARBA00022840"/>
    </source>
</evidence>
<keyword evidence="12" id="KW-0411">Iron-sulfur</keyword>
<evidence type="ECO:0000256" key="2">
    <source>
        <dbReference type="ARBA" id="ARBA00004123"/>
    </source>
</evidence>
<evidence type="ECO:0000256" key="9">
    <source>
        <dbReference type="ARBA" id="ARBA00022806"/>
    </source>
</evidence>
<evidence type="ECO:0000256" key="18">
    <source>
        <dbReference type="ARBA" id="ARBA00048954"/>
    </source>
</evidence>
<organism evidence="20 21">
    <name type="scientific">Galdieria partita</name>
    <dbReference type="NCBI Taxonomy" id="83374"/>
    <lineage>
        <taxon>Eukaryota</taxon>
        <taxon>Rhodophyta</taxon>
        <taxon>Bangiophyceae</taxon>
        <taxon>Galdieriales</taxon>
        <taxon>Galdieriaceae</taxon>
        <taxon>Galdieria</taxon>
    </lineage>
</organism>
<dbReference type="NCBIfam" id="TIGR00604">
    <property type="entry name" value="rad3"/>
    <property type="match status" value="1"/>
</dbReference>
<dbReference type="InterPro" id="IPR001945">
    <property type="entry name" value="RAD3/XPD"/>
</dbReference>
<dbReference type="Gene3D" id="1.10.30.20">
    <property type="entry name" value="Bacterial XPD DNA helicase, FeS cluster domain"/>
    <property type="match status" value="1"/>
</dbReference>
<dbReference type="GO" id="GO:0005634">
    <property type="term" value="C:nucleus"/>
    <property type="evidence" value="ECO:0007669"/>
    <property type="project" value="UniProtKB-SubCell"/>
</dbReference>
<evidence type="ECO:0000256" key="16">
    <source>
        <dbReference type="ARBA" id="ARBA00023242"/>
    </source>
</evidence>
<dbReference type="InterPro" id="IPR042493">
    <property type="entry name" value="XPD_DNA_FeS"/>
</dbReference>
<dbReference type="Gene3D" id="3.40.50.300">
    <property type="entry name" value="P-loop containing nucleotide triphosphate hydrolases"/>
    <property type="match status" value="2"/>
</dbReference>
<keyword evidence="11" id="KW-0408">Iron</keyword>
<reference evidence="20" key="2">
    <citation type="submission" date="2022-01" db="EMBL/GenBank/DDBJ databases">
        <authorList>
            <person name="Hirooka S."/>
            <person name="Miyagishima S.Y."/>
        </authorList>
    </citation>
    <scope>NUCLEOTIDE SEQUENCE</scope>
    <source>
        <strain evidence="20">NBRC 102759</strain>
    </source>
</reference>
<dbReference type="SUPFAM" id="SSF52540">
    <property type="entry name" value="P-loop containing nucleoside triphosphate hydrolases"/>
    <property type="match status" value="1"/>
</dbReference>
<evidence type="ECO:0000256" key="13">
    <source>
        <dbReference type="ARBA" id="ARBA00023125"/>
    </source>
</evidence>
<evidence type="ECO:0000313" key="20">
    <source>
        <dbReference type="EMBL" id="GJQ15812.1"/>
    </source>
</evidence>
<evidence type="ECO:0000256" key="11">
    <source>
        <dbReference type="ARBA" id="ARBA00023004"/>
    </source>
</evidence>
<dbReference type="SMART" id="SM00491">
    <property type="entry name" value="HELICc2"/>
    <property type="match status" value="1"/>
</dbReference>
<dbReference type="PROSITE" id="PS00690">
    <property type="entry name" value="DEAH_ATP_HELICASE"/>
    <property type="match status" value="1"/>
</dbReference>
<evidence type="ECO:0000256" key="15">
    <source>
        <dbReference type="ARBA" id="ARBA00023235"/>
    </source>
</evidence>
<dbReference type="PANTHER" id="PTHR11472:SF1">
    <property type="entry name" value="GENERAL TRANSCRIPTION AND DNA REPAIR FACTOR IIH HELICASE SUBUNIT XPD"/>
    <property type="match status" value="1"/>
</dbReference>
<keyword evidence="6" id="KW-0547">Nucleotide-binding</keyword>
<keyword evidence="8" id="KW-0378">Hydrolase</keyword>
<keyword evidence="10" id="KW-0067">ATP-binding</keyword>
<comment type="catalytic activity">
    <reaction evidence="18">
        <text>ATP + H2O = ADP + phosphate + H(+)</text>
        <dbReference type="Rhea" id="RHEA:13065"/>
        <dbReference type="ChEBI" id="CHEBI:15377"/>
        <dbReference type="ChEBI" id="CHEBI:15378"/>
        <dbReference type="ChEBI" id="CHEBI:30616"/>
        <dbReference type="ChEBI" id="CHEBI:43474"/>
        <dbReference type="ChEBI" id="CHEBI:456216"/>
        <dbReference type="EC" id="5.6.2.3"/>
    </reaction>
</comment>
<dbReference type="Proteomes" id="UP001061958">
    <property type="component" value="Unassembled WGS sequence"/>
</dbReference>
<sequence length="738" mass="84718">MKFQLDGLDIYFPYPHVYPEQLSYMTQLKKALDAKGHVVLEMPSGTGKTITLLSLLTSYLLQTQPTVRKIIYCTRTVEEMEKVMEEANILYHCLQQERVMDGHFLCVGLASRKHLCLNEQVFSYGEGFMVDGRCRSLTASWIREKAKADPSIPQCPFYECLEQQMDEMMIPSGVYSIQDWRRWGERNGWCPYFYARKLLAFANLVVYSYHYLLDPKVSQLVSRELPQDAIVVFDEAHNIDNVCIEALSVWVNTSTIDDANNAAMYLANRIASAKGQSFAMLQQEYQNLTQGQTIHHWLVSSSFNASDWEMSQPSIHDVHQTLEETVPPSIRKAEHFIAYLQSLIAYLKNLLNRPEALEMTHTKFLQELSQQCPVDVKSFRFTSDRLSSLLRTLEIGDWSRFRSLDSVAELITIASTYSSGFAIIVEPFEIKSHAWSSPVLQLACLDASLAMMPVTRKFRNVVITSGTLSPLDFYPRMLNFRAAITASFNMSISRRCVLPLIIGMGEDRVLLTSKFNQRGELQVPKSYGRILIEISKVVPDGIVGFFPSYEYMELALDVWKENNLLDELQTMKLLFIETSDSAESSLALRNFRTACDIGRGAIFLSVARGKAAEGIDFDHHYGRCVVLFGMPFQYTESRELKARLRYLRERFQIMENDFLVFDAMRQAAQCAGRVIRNKSDYGIMVFADRRYARYDKITKLPRWILQFLSEDQIYIDIETALTKIKQFLLEMASQALVK</sequence>
<dbReference type="AlphaFoldDB" id="A0A9C7Q6I8"/>
<dbReference type="InterPro" id="IPR013020">
    <property type="entry name" value="Rad3/Chl1-like"/>
</dbReference>
<dbReference type="InterPro" id="IPR006555">
    <property type="entry name" value="ATP-dep_Helicase_C"/>
</dbReference>
<dbReference type="InterPro" id="IPR010614">
    <property type="entry name" value="RAD3-like_helicase_DEAD"/>
</dbReference>
<dbReference type="FunFam" id="3.40.50.300:FF:000135">
    <property type="entry name" value="DNA repair helicase RAD3, putative"/>
    <property type="match status" value="1"/>
</dbReference>
<dbReference type="PRINTS" id="PR00852">
    <property type="entry name" value="XRODRMPGMNTD"/>
</dbReference>
<evidence type="ECO:0000256" key="1">
    <source>
        <dbReference type="ARBA" id="ARBA00001966"/>
    </source>
</evidence>
<evidence type="ECO:0000256" key="12">
    <source>
        <dbReference type="ARBA" id="ARBA00023014"/>
    </source>
</evidence>
<dbReference type="Pfam" id="PF06733">
    <property type="entry name" value="DEAD_2"/>
    <property type="match status" value="1"/>
</dbReference>
<dbReference type="InterPro" id="IPR014013">
    <property type="entry name" value="Helic_SF1/SF2_ATP-bd_DinG/Rad3"/>
</dbReference>
<dbReference type="GO" id="GO:0006366">
    <property type="term" value="P:transcription by RNA polymerase II"/>
    <property type="evidence" value="ECO:0007669"/>
    <property type="project" value="TreeGrafter"/>
</dbReference>
<comment type="subcellular location">
    <subcellularLocation>
        <location evidence="2">Nucleus</location>
    </subcellularLocation>
</comment>
<comment type="cofactor">
    <cofactor evidence="1">
        <name>[4Fe-4S] cluster</name>
        <dbReference type="ChEBI" id="CHEBI:49883"/>
    </cofactor>
</comment>
<evidence type="ECO:0000313" key="21">
    <source>
        <dbReference type="Proteomes" id="UP001061958"/>
    </source>
</evidence>
<dbReference type="OrthoDB" id="272481at2759"/>
<dbReference type="GO" id="GO:0045951">
    <property type="term" value="P:positive regulation of mitotic recombination"/>
    <property type="evidence" value="ECO:0007669"/>
    <property type="project" value="TreeGrafter"/>
</dbReference>
<reference evidence="20" key="1">
    <citation type="journal article" date="2022" name="Proc. Natl. Acad. Sci. U.S.A.">
        <title>Life cycle and functional genomics of the unicellular red alga Galdieria for elucidating algal and plant evolution and industrial use.</title>
        <authorList>
            <person name="Hirooka S."/>
            <person name="Itabashi T."/>
            <person name="Ichinose T.M."/>
            <person name="Onuma R."/>
            <person name="Fujiwara T."/>
            <person name="Yamashita S."/>
            <person name="Jong L.W."/>
            <person name="Tomita R."/>
            <person name="Iwane A.H."/>
            <person name="Miyagishima S.Y."/>
        </authorList>
    </citation>
    <scope>NUCLEOTIDE SEQUENCE</scope>
    <source>
        <strain evidence="20">NBRC 102759</strain>
    </source>
</reference>
<evidence type="ECO:0000256" key="6">
    <source>
        <dbReference type="ARBA" id="ARBA00022741"/>
    </source>
</evidence>
<dbReference type="InterPro" id="IPR045028">
    <property type="entry name" value="DinG/Rad3-like"/>
</dbReference>
<evidence type="ECO:0000256" key="4">
    <source>
        <dbReference type="ARBA" id="ARBA00022485"/>
    </source>
</evidence>
<dbReference type="Pfam" id="PF13307">
    <property type="entry name" value="Helicase_C_2"/>
    <property type="match status" value="1"/>
</dbReference>
<dbReference type="GO" id="GO:0046872">
    <property type="term" value="F:metal ion binding"/>
    <property type="evidence" value="ECO:0007669"/>
    <property type="project" value="UniProtKB-KW"/>
</dbReference>
<evidence type="ECO:0000256" key="5">
    <source>
        <dbReference type="ARBA" id="ARBA00022723"/>
    </source>
</evidence>
<feature type="domain" description="Helicase ATP-binding" evidence="19">
    <location>
        <begin position="7"/>
        <end position="285"/>
    </location>
</feature>
<dbReference type="GO" id="GO:0043139">
    <property type="term" value="F:5'-3' DNA helicase activity"/>
    <property type="evidence" value="ECO:0007669"/>
    <property type="project" value="UniProtKB-EC"/>
</dbReference>
<protein>
    <recommendedName>
        <fullName evidence="17">DNA 5'-3' helicase</fullName>
        <ecNumber evidence="17">5.6.2.3</ecNumber>
    </recommendedName>
</protein>
<accession>A0A9C7Q6I8</accession>
<dbReference type="EC" id="5.6.2.3" evidence="17"/>
<dbReference type="GO" id="GO:0005524">
    <property type="term" value="F:ATP binding"/>
    <property type="evidence" value="ECO:0007669"/>
    <property type="project" value="UniProtKB-KW"/>
</dbReference>
<keyword evidence="16" id="KW-0539">Nucleus</keyword>
<gene>
    <name evidence="20" type="ORF">GpartN1_g7603.t1</name>
</gene>